<feature type="transmembrane region" description="Helical" evidence="1">
    <location>
        <begin position="73"/>
        <end position="90"/>
    </location>
</feature>
<dbReference type="STRING" id="1423750.FC89_GL001651"/>
<keyword evidence="1" id="KW-0812">Transmembrane</keyword>
<reference evidence="2 3" key="1">
    <citation type="journal article" date="2015" name="Genome Announc.">
        <title>Expanding the biotechnology potential of lactobacilli through comparative genomics of 213 strains and associated genera.</title>
        <authorList>
            <person name="Sun Z."/>
            <person name="Harris H.M."/>
            <person name="McCann A."/>
            <person name="Guo C."/>
            <person name="Argimon S."/>
            <person name="Zhang W."/>
            <person name="Yang X."/>
            <person name="Jeffery I.B."/>
            <person name="Cooney J.C."/>
            <person name="Kagawa T.F."/>
            <person name="Liu W."/>
            <person name="Song Y."/>
            <person name="Salvetti E."/>
            <person name="Wrobel A."/>
            <person name="Rasinkangas P."/>
            <person name="Parkhill J."/>
            <person name="Rea M.C."/>
            <person name="O'Sullivan O."/>
            <person name="Ritari J."/>
            <person name="Douillard F.P."/>
            <person name="Paul Ross R."/>
            <person name="Yang R."/>
            <person name="Briner A.E."/>
            <person name="Felis G.E."/>
            <person name="de Vos W.M."/>
            <person name="Barrangou R."/>
            <person name="Klaenhammer T.R."/>
            <person name="Caufield P.W."/>
            <person name="Cui Y."/>
            <person name="Zhang H."/>
            <person name="O'Toole P.W."/>
        </authorList>
    </citation>
    <scope>NUCLEOTIDE SEQUENCE [LARGE SCALE GENOMIC DNA]</scope>
    <source>
        <strain evidence="2 3">DSM 18630</strain>
    </source>
</reference>
<dbReference type="PATRIC" id="fig|1423750.3.peg.1695"/>
<feature type="transmembrane region" description="Helical" evidence="1">
    <location>
        <begin position="49"/>
        <end position="66"/>
    </location>
</feature>
<proteinExistence type="predicted"/>
<evidence type="ECO:0000313" key="3">
    <source>
        <dbReference type="Proteomes" id="UP000051451"/>
    </source>
</evidence>
<evidence type="ECO:0000256" key="1">
    <source>
        <dbReference type="SAM" id="Phobius"/>
    </source>
</evidence>
<keyword evidence="1" id="KW-0472">Membrane</keyword>
<sequence length="115" mass="13033">MEIGEFFMNKSSFFSLTTLWYAAFAAALSFVVPIIFIELDITDIQRMGIILFGINVLYALASGLLVGFKSQPLVYLIFFPLLFLIGVHFFFASFAYYFAAIYAIFAFLACGMVRR</sequence>
<keyword evidence="3" id="KW-1185">Reference proteome</keyword>
<feature type="transmembrane region" description="Helical" evidence="1">
    <location>
        <begin position="96"/>
        <end position="113"/>
    </location>
</feature>
<comment type="caution">
    <text evidence="2">The sequence shown here is derived from an EMBL/GenBank/DDBJ whole genome shotgun (WGS) entry which is preliminary data.</text>
</comment>
<organism evidence="2 3">
    <name type="scientific">Liquorilactobacillus ghanensis DSM 18630</name>
    <dbReference type="NCBI Taxonomy" id="1423750"/>
    <lineage>
        <taxon>Bacteria</taxon>
        <taxon>Bacillati</taxon>
        <taxon>Bacillota</taxon>
        <taxon>Bacilli</taxon>
        <taxon>Lactobacillales</taxon>
        <taxon>Lactobacillaceae</taxon>
        <taxon>Liquorilactobacillus</taxon>
    </lineage>
</organism>
<name>A0A0R1VRC7_9LACO</name>
<keyword evidence="1" id="KW-1133">Transmembrane helix</keyword>
<feature type="transmembrane region" description="Helical" evidence="1">
    <location>
        <begin position="12"/>
        <end position="37"/>
    </location>
</feature>
<dbReference type="Proteomes" id="UP000051451">
    <property type="component" value="Unassembled WGS sequence"/>
</dbReference>
<dbReference type="EMBL" id="AZGB01000001">
    <property type="protein sequence ID" value="KRM08312.1"/>
    <property type="molecule type" value="Genomic_DNA"/>
</dbReference>
<evidence type="ECO:0000313" key="2">
    <source>
        <dbReference type="EMBL" id="KRM08312.1"/>
    </source>
</evidence>
<dbReference type="AlphaFoldDB" id="A0A0R1VRC7"/>
<protein>
    <submittedName>
        <fullName evidence="2">Uncharacterized protein</fullName>
    </submittedName>
</protein>
<accession>A0A0R1VRC7</accession>
<gene>
    <name evidence="2" type="ORF">FC89_GL001651</name>
</gene>